<proteinExistence type="predicted"/>
<sequence>SIQINRQLSPALDRKEELRHLKIVPVLIFSI</sequence>
<reference evidence="1" key="1">
    <citation type="journal article" date="2014" name="Front. Microbiol.">
        <title>High frequency of phylogenetically diverse reductive dehalogenase-homologous genes in deep subseafloor sedimentary metagenomes.</title>
        <authorList>
            <person name="Kawai M."/>
            <person name="Futagami T."/>
            <person name="Toyoda A."/>
            <person name="Takaki Y."/>
            <person name="Nishi S."/>
            <person name="Hori S."/>
            <person name="Arai W."/>
            <person name="Tsubouchi T."/>
            <person name="Morono Y."/>
            <person name="Uchiyama I."/>
            <person name="Ito T."/>
            <person name="Fujiyama A."/>
            <person name="Inagaki F."/>
            <person name="Takami H."/>
        </authorList>
    </citation>
    <scope>NUCLEOTIDE SEQUENCE</scope>
    <source>
        <strain evidence="1">Expedition CK06-06</strain>
    </source>
</reference>
<dbReference type="AlphaFoldDB" id="X1J7L6"/>
<feature type="non-terminal residue" evidence="1">
    <location>
        <position position="1"/>
    </location>
</feature>
<evidence type="ECO:0000313" key="1">
    <source>
        <dbReference type="EMBL" id="GAH77470.1"/>
    </source>
</evidence>
<organism evidence="1">
    <name type="scientific">marine sediment metagenome</name>
    <dbReference type="NCBI Taxonomy" id="412755"/>
    <lineage>
        <taxon>unclassified sequences</taxon>
        <taxon>metagenomes</taxon>
        <taxon>ecological metagenomes</taxon>
    </lineage>
</organism>
<comment type="caution">
    <text evidence="1">The sequence shown here is derived from an EMBL/GenBank/DDBJ whole genome shotgun (WGS) entry which is preliminary data.</text>
</comment>
<name>X1J7L6_9ZZZZ</name>
<gene>
    <name evidence="1" type="ORF">S03H2_60602</name>
</gene>
<accession>X1J7L6</accession>
<protein>
    <submittedName>
        <fullName evidence="1">Uncharacterized protein</fullName>
    </submittedName>
</protein>
<dbReference type="EMBL" id="BARU01039070">
    <property type="protein sequence ID" value="GAH77470.1"/>
    <property type="molecule type" value="Genomic_DNA"/>
</dbReference>